<protein>
    <submittedName>
        <fullName evidence="4">SCP domain-containing protein</fullName>
    </submittedName>
</protein>
<dbReference type="SUPFAM" id="SSF55797">
    <property type="entry name" value="PR-1-like"/>
    <property type="match status" value="1"/>
</dbReference>
<organism evidence="4">
    <name type="scientific">Brugia timori</name>
    <dbReference type="NCBI Taxonomy" id="42155"/>
    <lineage>
        <taxon>Eukaryota</taxon>
        <taxon>Metazoa</taxon>
        <taxon>Ecdysozoa</taxon>
        <taxon>Nematoda</taxon>
        <taxon>Chromadorea</taxon>
        <taxon>Rhabditida</taxon>
        <taxon>Spirurina</taxon>
        <taxon>Spiruromorpha</taxon>
        <taxon>Filarioidea</taxon>
        <taxon>Onchocercidae</taxon>
        <taxon>Brugia</taxon>
    </lineage>
</organism>
<dbReference type="EMBL" id="UZAG01019794">
    <property type="protein sequence ID" value="VDO44887.1"/>
    <property type="molecule type" value="Genomic_DNA"/>
</dbReference>
<name>A0A0R3R550_9BILA</name>
<gene>
    <name evidence="2" type="ORF">BTMF_LOCUS13136</name>
</gene>
<evidence type="ECO:0000313" key="3">
    <source>
        <dbReference type="Proteomes" id="UP000280834"/>
    </source>
</evidence>
<sequence>MIYGIYHFNEEQRRQIIAVHNQLRAREPASNMQELVWDQQLADLAYGHAKRCD</sequence>
<dbReference type="Gene3D" id="3.40.33.10">
    <property type="entry name" value="CAP"/>
    <property type="match status" value="1"/>
</dbReference>
<evidence type="ECO:0000313" key="2">
    <source>
        <dbReference type="EMBL" id="VDO44887.1"/>
    </source>
</evidence>
<dbReference type="InterPro" id="IPR035940">
    <property type="entry name" value="CAP_sf"/>
</dbReference>
<dbReference type="InterPro" id="IPR014044">
    <property type="entry name" value="CAP_dom"/>
</dbReference>
<dbReference type="WBParaSite" id="BTMF_0001514001-mRNA-1">
    <property type="protein sequence ID" value="BTMF_0001514001-mRNA-1"/>
    <property type="gene ID" value="BTMF_0001514001"/>
</dbReference>
<evidence type="ECO:0000259" key="1">
    <source>
        <dbReference type="Pfam" id="PF00188"/>
    </source>
</evidence>
<dbReference type="Pfam" id="PF00188">
    <property type="entry name" value="CAP"/>
    <property type="match status" value="1"/>
</dbReference>
<accession>A0A0R3R550</accession>
<feature type="domain" description="SCP" evidence="1">
    <location>
        <begin position="18"/>
        <end position="52"/>
    </location>
</feature>
<evidence type="ECO:0000313" key="4">
    <source>
        <dbReference type="WBParaSite" id="BTMF_0001514001-mRNA-1"/>
    </source>
</evidence>
<dbReference type="STRING" id="42155.A0A0R3R550"/>
<reference evidence="2 3" key="2">
    <citation type="submission" date="2018-11" db="EMBL/GenBank/DDBJ databases">
        <authorList>
            <consortium name="Pathogen Informatics"/>
        </authorList>
    </citation>
    <scope>NUCLEOTIDE SEQUENCE [LARGE SCALE GENOMIC DNA]</scope>
</reference>
<reference evidence="4" key="1">
    <citation type="submission" date="2017-02" db="UniProtKB">
        <authorList>
            <consortium name="WormBaseParasite"/>
        </authorList>
    </citation>
    <scope>IDENTIFICATION</scope>
</reference>
<proteinExistence type="predicted"/>
<keyword evidence="3" id="KW-1185">Reference proteome</keyword>
<dbReference type="AlphaFoldDB" id="A0A0R3R550"/>
<dbReference type="Proteomes" id="UP000280834">
    <property type="component" value="Unassembled WGS sequence"/>
</dbReference>